<feature type="non-terminal residue" evidence="1">
    <location>
        <position position="1"/>
    </location>
</feature>
<dbReference type="Proteomes" id="UP000502823">
    <property type="component" value="Unassembled WGS sequence"/>
</dbReference>
<sequence>LLQHGLPAVVEKVPARTRRMYYHHCGTPHFSQAVRQYLKQHFYNRWIDLGCAQNCPPLSPDLSPLNYHA</sequence>
<keyword evidence="2" id="KW-1185">Reference proteome</keyword>
<comment type="caution">
    <text evidence="1">The sequence shown here is derived from an EMBL/GenBank/DDBJ whole genome shotgun (WGS) entry which is preliminary data.</text>
</comment>
<dbReference type="Gene3D" id="3.30.420.10">
    <property type="entry name" value="Ribonuclease H-like superfamily/Ribonuclease H"/>
    <property type="match status" value="1"/>
</dbReference>
<dbReference type="GO" id="GO:0003676">
    <property type="term" value="F:nucleic acid binding"/>
    <property type="evidence" value="ECO:0007669"/>
    <property type="project" value="InterPro"/>
</dbReference>
<evidence type="ECO:0000313" key="2">
    <source>
        <dbReference type="Proteomes" id="UP000502823"/>
    </source>
</evidence>
<reference evidence="2" key="1">
    <citation type="submission" date="2020-01" db="EMBL/GenBank/DDBJ databases">
        <title>Draft genome sequence of the Termite Coptotermes fromosanus.</title>
        <authorList>
            <person name="Itakura S."/>
            <person name="Yosikawa Y."/>
            <person name="Umezawa K."/>
        </authorList>
    </citation>
    <scope>NUCLEOTIDE SEQUENCE [LARGE SCALE GENOMIC DNA]</scope>
</reference>
<name>A0A6L2PRC4_COPFO</name>
<dbReference type="AlphaFoldDB" id="A0A6L2PRC4"/>
<accession>A0A6L2PRC4</accession>
<proteinExistence type="predicted"/>
<organism evidence="1 2">
    <name type="scientific">Coptotermes formosanus</name>
    <name type="common">Formosan subterranean termite</name>
    <dbReference type="NCBI Taxonomy" id="36987"/>
    <lineage>
        <taxon>Eukaryota</taxon>
        <taxon>Metazoa</taxon>
        <taxon>Ecdysozoa</taxon>
        <taxon>Arthropoda</taxon>
        <taxon>Hexapoda</taxon>
        <taxon>Insecta</taxon>
        <taxon>Pterygota</taxon>
        <taxon>Neoptera</taxon>
        <taxon>Polyneoptera</taxon>
        <taxon>Dictyoptera</taxon>
        <taxon>Blattodea</taxon>
        <taxon>Blattoidea</taxon>
        <taxon>Termitoidae</taxon>
        <taxon>Rhinotermitidae</taxon>
        <taxon>Coptotermes</taxon>
    </lineage>
</organism>
<gene>
    <name evidence="1" type="ORF">Cfor_09635</name>
</gene>
<dbReference type="InterPro" id="IPR036397">
    <property type="entry name" value="RNaseH_sf"/>
</dbReference>
<dbReference type="EMBL" id="BLKM01000529">
    <property type="protein sequence ID" value="GFG35149.1"/>
    <property type="molecule type" value="Genomic_DNA"/>
</dbReference>
<dbReference type="InParanoid" id="A0A6L2PRC4"/>
<protein>
    <submittedName>
        <fullName evidence="1">Uncharacterized protein</fullName>
    </submittedName>
</protein>
<evidence type="ECO:0000313" key="1">
    <source>
        <dbReference type="EMBL" id="GFG35149.1"/>
    </source>
</evidence>